<name>A0A836A3D1_SHEEP</name>
<proteinExistence type="predicted"/>
<organism evidence="2 3">
    <name type="scientific">Ovis aries</name>
    <name type="common">Sheep</name>
    <dbReference type="NCBI Taxonomy" id="9940"/>
    <lineage>
        <taxon>Eukaryota</taxon>
        <taxon>Metazoa</taxon>
        <taxon>Chordata</taxon>
        <taxon>Craniata</taxon>
        <taxon>Vertebrata</taxon>
        <taxon>Euteleostomi</taxon>
        <taxon>Mammalia</taxon>
        <taxon>Eutheria</taxon>
        <taxon>Laurasiatheria</taxon>
        <taxon>Artiodactyla</taxon>
        <taxon>Ruminantia</taxon>
        <taxon>Pecora</taxon>
        <taxon>Bovidae</taxon>
        <taxon>Caprinae</taxon>
        <taxon>Ovis</taxon>
    </lineage>
</organism>
<dbReference type="EMBL" id="JAEMGP010000009">
    <property type="protein sequence ID" value="KAG5204832.1"/>
    <property type="molecule type" value="Genomic_DNA"/>
</dbReference>
<protein>
    <submittedName>
        <fullName evidence="2">Uncharacterized protein</fullName>
    </submittedName>
</protein>
<reference evidence="2 3" key="1">
    <citation type="submission" date="2020-12" db="EMBL/GenBank/DDBJ databases">
        <title>De novo assembly of Tibetan sheep genome.</title>
        <authorList>
            <person name="Li X."/>
        </authorList>
    </citation>
    <scope>NUCLEOTIDE SEQUENCE [LARGE SCALE GENOMIC DNA]</scope>
    <source>
        <tissue evidence="2">Heart</tissue>
    </source>
</reference>
<feature type="region of interest" description="Disordered" evidence="1">
    <location>
        <begin position="33"/>
        <end position="65"/>
    </location>
</feature>
<evidence type="ECO:0000256" key="1">
    <source>
        <dbReference type="SAM" id="MobiDB-lite"/>
    </source>
</evidence>
<feature type="compositionally biased region" description="Basic and acidic residues" evidence="1">
    <location>
        <begin position="36"/>
        <end position="51"/>
    </location>
</feature>
<evidence type="ECO:0000313" key="3">
    <source>
        <dbReference type="Proteomes" id="UP000664991"/>
    </source>
</evidence>
<dbReference type="Proteomes" id="UP000664991">
    <property type="component" value="Unassembled WGS sequence"/>
</dbReference>
<gene>
    <name evidence="2" type="ORF">JEQ12_019277</name>
</gene>
<accession>A0A836A3D1</accession>
<evidence type="ECO:0000313" key="2">
    <source>
        <dbReference type="EMBL" id="KAG5204832.1"/>
    </source>
</evidence>
<dbReference type="AlphaFoldDB" id="A0A836A3D1"/>
<comment type="caution">
    <text evidence="2">The sequence shown here is derived from an EMBL/GenBank/DDBJ whole genome shotgun (WGS) entry which is preliminary data.</text>
</comment>
<sequence length="164" mass="18724">MLTGPRSLSDDPALALRVSRLLAQGPLCLPPRPAHWARENRQLPGLDRGEQRGSGARRQRRGSQAGRKWVRFLVGKLRFLVPYDVAKKQKRKKSKFDKIDPILLNLLRNSVAIAQKQGYSHRTYKQRKHLDDLSNVTELPTQGELPDEHTHVKQINVIISHCSE</sequence>